<evidence type="ECO:0000313" key="3">
    <source>
        <dbReference type="EMBL" id="KAA8900032.1"/>
    </source>
</evidence>
<feature type="transmembrane region" description="Helical" evidence="2">
    <location>
        <begin position="6"/>
        <end position="25"/>
    </location>
</feature>
<gene>
    <name evidence="3" type="ORF">FN846DRAFT_799458</name>
</gene>
<feature type="compositionally biased region" description="Basic and acidic residues" evidence="1">
    <location>
        <begin position="70"/>
        <end position="103"/>
    </location>
</feature>
<evidence type="ECO:0000256" key="1">
    <source>
        <dbReference type="SAM" id="MobiDB-lite"/>
    </source>
</evidence>
<evidence type="ECO:0000313" key="4">
    <source>
        <dbReference type="Proteomes" id="UP000326924"/>
    </source>
</evidence>
<protein>
    <submittedName>
        <fullName evidence="3">Uncharacterized protein</fullName>
    </submittedName>
</protein>
<dbReference type="InParanoid" id="A0A5J5ER63"/>
<accession>A0A5J5ER63</accession>
<keyword evidence="2" id="KW-1133">Transmembrane helix</keyword>
<keyword evidence="2" id="KW-0472">Membrane</keyword>
<evidence type="ECO:0000256" key="2">
    <source>
        <dbReference type="SAM" id="Phobius"/>
    </source>
</evidence>
<dbReference type="EMBL" id="VXIS01000160">
    <property type="protein sequence ID" value="KAA8900032.1"/>
    <property type="molecule type" value="Genomic_DNA"/>
</dbReference>
<dbReference type="InterPro" id="IPR031833">
    <property type="entry name" value="DUF4748"/>
</dbReference>
<dbReference type="Proteomes" id="UP000326924">
    <property type="component" value="Unassembled WGS sequence"/>
</dbReference>
<dbReference type="PANTHER" id="PTHR41800">
    <property type="entry name" value="EXPRESSED PROTEIN"/>
    <property type="match status" value="1"/>
</dbReference>
<feature type="region of interest" description="Disordered" evidence="1">
    <location>
        <begin position="37"/>
        <end position="103"/>
    </location>
</feature>
<reference evidence="3 4" key="1">
    <citation type="submission" date="2019-09" db="EMBL/GenBank/DDBJ databases">
        <title>Draft genome of the ectomycorrhizal ascomycete Sphaerosporella brunnea.</title>
        <authorList>
            <consortium name="DOE Joint Genome Institute"/>
            <person name="Benucci G.M."/>
            <person name="Marozzi G."/>
            <person name="Antonielli L."/>
            <person name="Sanchez S."/>
            <person name="Marco P."/>
            <person name="Wang X."/>
            <person name="Falini L.B."/>
            <person name="Barry K."/>
            <person name="Haridas S."/>
            <person name="Lipzen A."/>
            <person name="Labutti K."/>
            <person name="Grigoriev I.V."/>
            <person name="Murat C."/>
            <person name="Martin F."/>
            <person name="Albertini E."/>
            <person name="Donnini D."/>
            <person name="Bonito G."/>
        </authorList>
    </citation>
    <scope>NUCLEOTIDE SEQUENCE [LARGE SCALE GENOMIC DNA]</scope>
    <source>
        <strain evidence="3 4">Sb_GMNB300</strain>
    </source>
</reference>
<dbReference type="Pfam" id="PF15932">
    <property type="entry name" value="DUF4748"/>
    <property type="match status" value="1"/>
</dbReference>
<comment type="caution">
    <text evidence="3">The sequence shown here is derived from an EMBL/GenBank/DDBJ whole genome shotgun (WGS) entry which is preliminary data.</text>
</comment>
<dbReference type="OrthoDB" id="2559326at2759"/>
<sequence>MNTVKSFWQGMTALMLAGGGAYYFAKREIDASRREKFMQMQRKQQENEMLYGSHYAQSSPAKEAGGDPAPTRHEPQNENERVREKSKYEATEVFRSPKGDRFS</sequence>
<keyword evidence="2" id="KW-0812">Transmembrane</keyword>
<organism evidence="3 4">
    <name type="scientific">Sphaerosporella brunnea</name>
    <dbReference type="NCBI Taxonomy" id="1250544"/>
    <lineage>
        <taxon>Eukaryota</taxon>
        <taxon>Fungi</taxon>
        <taxon>Dikarya</taxon>
        <taxon>Ascomycota</taxon>
        <taxon>Pezizomycotina</taxon>
        <taxon>Pezizomycetes</taxon>
        <taxon>Pezizales</taxon>
        <taxon>Pyronemataceae</taxon>
        <taxon>Sphaerosporella</taxon>
    </lineage>
</organism>
<dbReference type="PANTHER" id="PTHR41800:SF1">
    <property type="entry name" value="EXPRESSED PROTEIN"/>
    <property type="match status" value="1"/>
</dbReference>
<dbReference type="AlphaFoldDB" id="A0A5J5ER63"/>
<keyword evidence="4" id="KW-1185">Reference proteome</keyword>
<name>A0A5J5ER63_9PEZI</name>
<proteinExistence type="predicted"/>